<dbReference type="Proteomes" id="UP001200470">
    <property type="component" value="Unassembled WGS sequence"/>
</dbReference>
<dbReference type="EMBL" id="JADYTN010000011">
    <property type="protein sequence ID" value="MCF2563700.1"/>
    <property type="molecule type" value="Genomic_DNA"/>
</dbReference>
<name>A0ABS9CF30_9BACT</name>
<dbReference type="InterPro" id="IPR003736">
    <property type="entry name" value="PAAI_dom"/>
</dbReference>
<evidence type="ECO:0000259" key="2">
    <source>
        <dbReference type="Pfam" id="PF03061"/>
    </source>
</evidence>
<protein>
    <submittedName>
        <fullName evidence="3">PaaI family thioesterase</fullName>
    </submittedName>
</protein>
<keyword evidence="4" id="KW-1185">Reference proteome</keyword>
<evidence type="ECO:0000313" key="4">
    <source>
        <dbReference type="Proteomes" id="UP001200470"/>
    </source>
</evidence>
<dbReference type="InterPro" id="IPR006683">
    <property type="entry name" value="Thioestr_dom"/>
</dbReference>
<sequence length="135" mass="14589">MTKIADFLNKNDRFAADAGCRIVEMEEGRAVAEMTVTPHHLNGGGVCQGGALFTLADLALAAVMNSRGQLTFGIENNIMFMASARVGDRLRAEAREVADHPKIPTVEARITNQNGQLLCVVTGVAYRKKEALVME</sequence>
<comment type="caution">
    <text evidence="3">The sequence shown here is derived from an EMBL/GenBank/DDBJ whole genome shotgun (WGS) entry which is preliminary data.</text>
</comment>
<evidence type="ECO:0000256" key="1">
    <source>
        <dbReference type="ARBA" id="ARBA00022801"/>
    </source>
</evidence>
<organism evidence="3 4">
    <name type="scientific">Xylanibacter brevis</name>
    <dbReference type="NCBI Taxonomy" id="83231"/>
    <lineage>
        <taxon>Bacteria</taxon>
        <taxon>Pseudomonadati</taxon>
        <taxon>Bacteroidota</taxon>
        <taxon>Bacteroidia</taxon>
        <taxon>Bacteroidales</taxon>
        <taxon>Prevotellaceae</taxon>
        <taxon>Xylanibacter</taxon>
    </lineage>
</organism>
<dbReference type="CDD" id="cd03443">
    <property type="entry name" value="PaaI_thioesterase"/>
    <property type="match status" value="1"/>
</dbReference>
<dbReference type="Pfam" id="PF03061">
    <property type="entry name" value="4HBT"/>
    <property type="match status" value="1"/>
</dbReference>
<dbReference type="RefSeq" id="WP_094390114.1">
    <property type="nucleotide sequence ID" value="NZ_JADYTN010000011.1"/>
</dbReference>
<gene>
    <name evidence="3" type="ORF">I6E12_06195</name>
</gene>
<dbReference type="SUPFAM" id="SSF54637">
    <property type="entry name" value="Thioesterase/thiol ester dehydrase-isomerase"/>
    <property type="match status" value="1"/>
</dbReference>
<dbReference type="InterPro" id="IPR052723">
    <property type="entry name" value="Acyl-CoA_thioesterase_PaaI"/>
</dbReference>
<evidence type="ECO:0000313" key="3">
    <source>
        <dbReference type="EMBL" id="MCF2563700.1"/>
    </source>
</evidence>
<dbReference type="InterPro" id="IPR029069">
    <property type="entry name" value="HotDog_dom_sf"/>
</dbReference>
<dbReference type="NCBIfam" id="TIGR00369">
    <property type="entry name" value="unchar_dom_1"/>
    <property type="match status" value="1"/>
</dbReference>
<accession>A0ABS9CF30</accession>
<dbReference type="PANTHER" id="PTHR42856:SF1">
    <property type="entry name" value="ACYL-COENZYME A THIOESTERASE PAAI"/>
    <property type="match status" value="1"/>
</dbReference>
<proteinExistence type="predicted"/>
<reference evidence="3 4" key="1">
    <citation type="submission" date="2020-12" db="EMBL/GenBank/DDBJ databases">
        <title>Whole genome sequences of gut porcine anaerobes.</title>
        <authorList>
            <person name="Kubasova T."/>
            <person name="Jahodarova E."/>
            <person name="Rychlik I."/>
        </authorList>
    </citation>
    <scope>NUCLEOTIDE SEQUENCE [LARGE SCALE GENOMIC DNA]</scope>
    <source>
        <strain evidence="3 4">An925</strain>
    </source>
</reference>
<keyword evidence="1" id="KW-0378">Hydrolase</keyword>
<dbReference type="PANTHER" id="PTHR42856">
    <property type="entry name" value="ACYL-COENZYME A THIOESTERASE PAAI"/>
    <property type="match status" value="1"/>
</dbReference>
<dbReference type="Gene3D" id="3.10.129.10">
    <property type="entry name" value="Hotdog Thioesterase"/>
    <property type="match status" value="1"/>
</dbReference>
<feature type="domain" description="Thioesterase" evidence="2">
    <location>
        <begin position="44"/>
        <end position="119"/>
    </location>
</feature>